<dbReference type="Gene3D" id="1.10.533.10">
    <property type="entry name" value="Death Domain, Fas"/>
    <property type="match status" value="1"/>
</dbReference>
<dbReference type="PROSITE" id="PS50017">
    <property type="entry name" value="DEATH_DOMAIN"/>
    <property type="match status" value="1"/>
</dbReference>
<evidence type="ECO:0000313" key="15">
    <source>
        <dbReference type="Proteomes" id="UP000024404"/>
    </source>
</evidence>
<keyword evidence="4" id="KW-0677">Repeat</keyword>
<keyword evidence="3" id="KW-0808">Transferase</keyword>
<evidence type="ECO:0000256" key="10">
    <source>
        <dbReference type="SAM" id="MobiDB-lite"/>
    </source>
</evidence>
<evidence type="ECO:0000313" key="14">
    <source>
        <dbReference type="EnsemblMetazoa" id="OVOC1373.1"/>
    </source>
</evidence>
<keyword evidence="2" id="KW-0723">Serine/threonine-protein kinase</keyword>
<organism evidence="14 15">
    <name type="scientific">Onchocerca volvulus</name>
    <dbReference type="NCBI Taxonomy" id="6282"/>
    <lineage>
        <taxon>Eukaryota</taxon>
        <taxon>Metazoa</taxon>
        <taxon>Ecdysozoa</taxon>
        <taxon>Nematoda</taxon>
        <taxon>Chromadorea</taxon>
        <taxon>Rhabditida</taxon>
        <taxon>Spirurina</taxon>
        <taxon>Spiruromorpha</taxon>
        <taxon>Filarioidea</taxon>
        <taxon>Onchocercidae</taxon>
        <taxon>Onchocerca</taxon>
    </lineage>
</organism>
<evidence type="ECO:0000256" key="3">
    <source>
        <dbReference type="ARBA" id="ARBA00022679"/>
    </source>
</evidence>
<sequence length="1432" mass="159520">MRDTLVHQVSSSSSSSGFDTIPRFNEEPFEQSYEIAEELGNGQFAVVRRVIKRASGEQFAAKFIKKRRYATSRRGVIRCNIEREIDVLQAVGGHEYIIKLFDVYETASDVILVLELVSGGELFDYVSAKECLNEAEAAAFIQQILFAIKYLHDNHIVHLDIKPENVMLRKRGEPKIKLIDFGLSRRILPGTVVKDMIGTPEFVAPEVVNYEPLSSATDMWALGVVTYILLSGGSPFLGETRDQTFVNISAVNYHFSERYFQHISPYAKDFISQLFVRDQRKRATVDECLGHPWIRGSDGLANDICHSMISMAQIRSFKIRLRWRRVVDIVIACNRMTAAARFAMRKALEAGQSVSSRFDPDELIISAMLIACEEGNLVGLDQLAVLHRINLNIANRMGETSMHVAAGAGQFDIVHYLHMKGAALDTCDRRGDTPLFWAARNGHTNIIDYIINEENVNINAVNESKESVLHVATRYAQLGSVLRLVDRGADSSLQDEHNETALHIASWHGYRAFLDVLYKSNPPLHLKNKDGETALHCAAARGHLECVQSLLDAGASADAIDEIGQTALHLALKRSHIDIALLLITKGCKLDIQDKNGDTALHIASRIGLLSAVQTLCNFGALVDVVNQNSLTPLHLAAKEGHIEIIRCLCLFGANVLRKNKDGLTAEIIALAQEHTQIGTLLAKMKLDQTRDTCVEQLCPLEMSLRRIKLKIFGHAGVGKTRLICSLQSGSMIGSIIGAVQRRFSDNPSPSSSTTASNPSQDEGIHSFDDSMESNNNMKGSRKRMVPHSQYTRGIDVQNVTFQGCGEFSVWEFGGYEPYHMAYDHFVGNTDCIHVIVYRCTDPTEIQYKQVLYWMNFLKGRVTPSEPIGHCGIISRRSKVIIIGSHATSALFPQRNNDGDYISSDGDAMLKTIRLRFQTHFDIHDQLILLNSTQSNCPGMKSFKTYLSKARESILSGLQKPLGLLDATVQYLAGVRKQHASFPVITWPHFTTLIRNEVNSLAADNHCRQLIQQLQLIGEVVYLRDEVSELDYVVLSPEWLGTHILGNLLSAEFLSRCHMNGCYSTDDFASIYPEIADPADLLRILDTLQLCTSTDSGSEAEYEFPAFNILDPPKDIWQRDRPTYVYGGVRVLPMRGMERSLQSTFPRIQVALRRSMHDFQDPMDADLVQWNGCSKMSSLQMEALIRLHGDAVEIQVRGPPEIATSCFYFLEDVTNLVEQTAQEVAPGISLERHFLSPKHLKEHFVNPAVYAPETIMAMQQAESLTIRNNQEGDELFTDVVCFGSRTVAALLTLGIDVGVAQLQLASRCELAALLDPSDAMGRDWSILAVKLNLTDQLPEVDSTGQSLSRTDQLLAEWALQCPLTATVGRLCTVLEELGRQDARDALYRTVPLYLFAPLDEQQMIHLTEYGDSGVVSSTQSTTDPRSASTLSR</sequence>
<feature type="domain" description="Protein kinase" evidence="11">
    <location>
        <begin position="33"/>
        <end position="294"/>
    </location>
</feature>
<dbReference type="GO" id="GO:0045087">
    <property type="term" value="P:innate immune response"/>
    <property type="evidence" value="ECO:0007669"/>
    <property type="project" value="UniProtKB-ARBA"/>
</dbReference>
<dbReference type="SMART" id="SM00005">
    <property type="entry name" value="DEATH"/>
    <property type="match status" value="1"/>
</dbReference>
<dbReference type="PANTHER" id="PTHR24342">
    <property type="entry name" value="SERINE/THREONINE-PROTEIN KINASE 17"/>
    <property type="match status" value="1"/>
</dbReference>
<keyword evidence="6" id="KW-0418">Kinase</keyword>
<dbReference type="PROSITE" id="PS51424">
    <property type="entry name" value="ROC"/>
    <property type="match status" value="1"/>
</dbReference>
<dbReference type="SUPFAM" id="SSF52540">
    <property type="entry name" value="P-loop containing nucleoside triphosphate hydrolases"/>
    <property type="match status" value="1"/>
</dbReference>
<dbReference type="SMART" id="SM00248">
    <property type="entry name" value="ANK"/>
    <property type="match status" value="9"/>
</dbReference>
<evidence type="ECO:0000259" key="13">
    <source>
        <dbReference type="PROSITE" id="PS51424"/>
    </source>
</evidence>
<dbReference type="Gene3D" id="3.40.50.300">
    <property type="entry name" value="P-loop containing nucleotide triphosphate hydrolases"/>
    <property type="match status" value="1"/>
</dbReference>
<reference evidence="15" key="1">
    <citation type="submission" date="2013-10" db="EMBL/GenBank/DDBJ databases">
        <title>Genome sequencing of Onchocerca volvulus.</title>
        <authorList>
            <person name="Cotton J."/>
            <person name="Tsai J."/>
            <person name="Stanley E."/>
            <person name="Tracey A."/>
            <person name="Holroyd N."/>
            <person name="Lustigman S."/>
            <person name="Berriman M."/>
        </authorList>
    </citation>
    <scope>NUCLEOTIDE SEQUENCE</scope>
</reference>
<dbReference type="Proteomes" id="UP000024404">
    <property type="component" value="Unassembled WGS sequence"/>
</dbReference>
<keyword evidence="15" id="KW-1185">Reference proteome</keyword>
<dbReference type="InterPro" id="IPR011029">
    <property type="entry name" value="DEATH-like_dom_sf"/>
</dbReference>
<dbReference type="SUPFAM" id="SSF48403">
    <property type="entry name" value="Ankyrin repeat"/>
    <property type="match status" value="1"/>
</dbReference>
<dbReference type="PROSITE" id="PS00108">
    <property type="entry name" value="PROTEIN_KINASE_ST"/>
    <property type="match status" value="1"/>
</dbReference>
<evidence type="ECO:0000256" key="9">
    <source>
        <dbReference type="PROSITE-ProRule" id="PRU10141"/>
    </source>
</evidence>
<dbReference type="EMBL" id="CMVM020000039">
    <property type="status" value="NOT_ANNOTATED_CDS"/>
    <property type="molecule type" value="Genomic_DNA"/>
</dbReference>
<dbReference type="Gene3D" id="1.10.510.10">
    <property type="entry name" value="Transferase(Phosphotransferase) domain 1"/>
    <property type="match status" value="1"/>
</dbReference>
<feature type="compositionally biased region" description="Polar residues" evidence="10">
    <location>
        <begin position="1414"/>
        <end position="1432"/>
    </location>
</feature>
<protein>
    <submittedName>
        <fullName evidence="14">Non-specific serine/threonine protein kinase</fullName>
    </submittedName>
</protein>
<evidence type="ECO:0000256" key="5">
    <source>
        <dbReference type="ARBA" id="ARBA00022741"/>
    </source>
</evidence>
<dbReference type="Gene3D" id="3.30.200.20">
    <property type="entry name" value="Phosphorylase Kinase, domain 1"/>
    <property type="match status" value="1"/>
</dbReference>
<dbReference type="PROSITE" id="PS00107">
    <property type="entry name" value="PROTEIN_KINASE_ATP"/>
    <property type="match status" value="1"/>
</dbReference>
<dbReference type="InterPro" id="IPR036770">
    <property type="entry name" value="Ankyrin_rpt-contain_sf"/>
</dbReference>
<evidence type="ECO:0000256" key="1">
    <source>
        <dbReference type="ARBA" id="ARBA00001946"/>
    </source>
</evidence>
<feature type="region of interest" description="Disordered" evidence="10">
    <location>
        <begin position="1413"/>
        <end position="1432"/>
    </location>
</feature>
<dbReference type="InterPro" id="IPR002110">
    <property type="entry name" value="Ankyrin_rpt"/>
</dbReference>
<name>A0A8R1TN47_ONCVO</name>
<evidence type="ECO:0000256" key="2">
    <source>
        <dbReference type="ARBA" id="ARBA00022527"/>
    </source>
</evidence>
<dbReference type="PROSITE" id="PS50088">
    <property type="entry name" value="ANK_REPEAT"/>
    <property type="match status" value="7"/>
</dbReference>
<dbReference type="Pfam" id="PF12796">
    <property type="entry name" value="Ank_2"/>
    <property type="match status" value="3"/>
</dbReference>
<dbReference type="PANTHER" id="PTHR24342:SF14">
    <property type="entry name" value="DEATH-ASSOCIATED PROTEIN KINASE DAPK-1"/>
    <property type="match status" value="1"/>
</dbReference>
<dbReference type="InterPro" id="IPR011009">
    <property type="entry name" value="Kinase-like_dom_sf"/>
</dbReference>
<evidence type="ECO:0000256" key="7">
    <source>
        <dbReference type="ARBA" id="ARBA00022840"/>
    </source>
</evidence>
<dbReference type="AlphaFoldDB" id="A0A8R1TN47"/>
<feature type="repeat" description="ANK" evidence="8">
    <location>
        <begin position="430"/>
        <end position="463"/>
    </location>
</feature>
<dbReference type="EnsemblMetazoa" id="OVOC1373.1">
    <property type="protein sequence ID" value="OVOC1373.1"/>
    <property type="gene ID" value="WBGene00238182"/>
</dbReference>
<keyword evidence="7 9" id="KW-0067">ATP-binding</keyword>
<reference evidence="14" key="2">
    <citation type="submission" date="2022-06" db="UniProtKB">
        <authorList>
            <consortium name="EnsemblMetazoa"/>
        </authorList>
    </citation>
    <scope>IDENTIFICATION</scope>
</reference>
<dbReference type="GO" id="GO:0035556">
    <property type="term" value="P:intracellular signal transduction"/>
    <property type="evidence" value="ECO:0007669"/>
    <property type="project" value="TreeGrafter"/>
</dbReference>
<dbReference type="PROSITE" id="PS50011">
    <property type="entry name" value="PROTEIN_KINASE_DOM"/>
    <property type="match status" value="1"/>
</dbReference>
<dbReference type="GO" id="GO:0005524">
    <property type="term" value="F:ATP binding"/>
    <property type="evidence" value="ECO:0007669"/>
    <property type="project" value="UniProtKB-UniRule"/>
</dbReference>
<dbReference type="Gene3D" id="1.25.40.20">
    <property type="entry name" value="Ankyrin repeat-containing domain"/>
    <property type="match status" value="4"/>
</dbReference>
<evidence type="ECO:0000259" key="11">
    <source>
        <dbReference type="PROSITE" id="PS50011"/>
    </source>
</evidence>
<dbReference type="InterPro" id="IPR020859">
    <property type="entry name" value="ROC"/>
</dbReference>
<dbReference type="InterPro" id="IPR000488">
    <property type="entry name" value="Death_dom"/>
</dbReference>
<evidence type="ECO:0000259" key="12">
    <source>
        <dbReference type="PROSITE" id="PS50017"/>
    </source>
</evidence>
<dbReference type="PROSITE" id="PS50297">
    <property type="entry name" value="ANK_REP_REGION"/>
    <property type="match status" value="6"/>
</dbReference>
<evidence type="ECO:0000256" key="8">
    <source>
        <dbReference type="PROSITE-ProRule" id="PRU00023"/>
    </source>
</evidence>
<dbReference type="SUPFAM" id="SSF56112">
    <property type="entry name" value="Protein kinase-like (PK-like)"/>
    <property type="match status" value="1"/>
</dbReference>
<feature type="domain" description="Roc" evidence="13">
    <location>
        <begin position="701"/>
        <end position="954"/>
    </location>
</feature>
<feature type="repeat" description="ANK" evidence="8">
    <location>
        <begin position="464"/>
        <end position="496"/>
    </location>
</feature>
<accession>A0A8R1TN47</accession>
<dbReference type="SUPFAM" id="SSF47986">
    <property type="entry name" value="DEATH domain"/>
    <property type="match status" value="1"/>
</dbReference>
<dbReference type="InterPro" id="IPR017441">
    <property type="entry name" value="Protein_kinase_ATP_BS"/>
</dbReference>
<feature type="repeat" description="ANK" evidence="8">
    <location>
        <begin position="563"/>
        <end position="595"/>
    </location>
</feature>
<feature type="repeat" description="ANK" evidence="8">
    <location>
        <begin position="530"/>
        <end position="562"/>
    </location>
</feature>
<evidence type="ECO:0000256" key="6">
    <source>
        <dbReference type="ARBA" id="ARBA00022777"/>
    </source>
</evidence>
<dbReference type="SMART" id="SM00220">
    <property type="entry name" value="S_TKc"/>
    <property type="match status" value="1"/>
</dbReference>
<feature type="binding site" evidence="9">
    <location>
        <position position="66"/>
    </location>
    <ligand>
        <name>ATP</name>
        <dbReference type="ChEBI" id="CHEBI:30616"/>
    </ligand>
</feature>
<dbReference type="InterPro" id="IPR000719">
    <property type="entry name" value="Prot_kinase_dom"/>
</dbReference>
<dbReference type="GO" id="GO:0005634">
    <property type="term" value="C:nucleus"/>
    <property type="evidence" value="ECO:0007669"/>
    <property type="project" value="TreeGrafter"/>
</dbReference>
<dbReference type="GO" id="GO:0005737">
    <property type="term" value="C:cytoplasm"/>
    <property type="evidence" value="ECO:0007669"/>
    <property type="project" value="UniProtKB-ARBA"/>
</dbReference>
<feature type="repeat" description="ANK" evidence="8">
    <location>
        <begin position="629"/>
        <end position="661"/>
    </location>
</feature>
<dbReference type="CDD" id="cd08782">
    <property type="entry name" value="Death_DAPK1"/>
    <property type="match status" value="1"/>
</dbReference>
<dbReference type="InterPro" id="IPR008271">
    <property type="entry name" value="Ser/Thr_kinase_AS"/>
</dbReference>
<feature type="compositionally biased region" description="Low complexity" evidence="10">
    <location>
        <begin position="746"/>
        <end position="760"/>
    </location>
</feature>
<dbReference type="Pfam" id="PF00069">
    <property type="entry name" value="Pkinase"/>
    <property type="match status" value="1"/>
</dbReference>
<evidence type="ECO:0000256" key="4">
    <source>
        <dbReference type="ARBA" id="ARBA00022737"/>
    </source>
</evidence>
<dbReference type="Pfam" id="PF00531">
    <property type="entry name" value="Death"/>
    <property type="match status" value="1"/>
</dbReference>
<dbReference type="InterPro" id="IPR027417">
    <property type="entry name" value="P-loop_NTPase"/>
</dbReference>
<dbReference type="FunFam" id="1.10.510.10:FF:000571">
    <property type="entry name" value="Maternal embryonic leucine zipper kinase"/>
    <property type="match status" value="1"/>
</dbReference>
<dbReference type="GO" id="GO:0005525">
    <property type="term" value="F:GTP binding"/>
    <property type="evidence" value="ECO:0007669"/>
    <property type="project" value="UniProtKB-KW"/>
</dbReference>
<comment type="cofactor">
    <cofactor evidence="1">
        <name>Mg(2+)</name>
        <dbReference type="ChEBI" id="CHEBI:18420"/>
    </cofactor>
</comment>
<keyword evidence="8" id="KW-0040">ANK repeat</keyword>
<feature type="repeat" description="ANK" evidence="8">
    <location>
        <begin position="596"/>
        <end position="628"/>
    </location>
</feature>
<dbReference type="GO" id="GO:0043065">
    <property type="term" value="P:positive regulation of apoptotic process"/>
    <property type="evidence" value="ECO:0007669"/>
    <property type="project" value="TreeGrafter"/>
</dbReference>
<proteinExistence type="predicted"/>
<feature type="repeat" description="ANK" evidence="8">
    <location>
        <begin position="397"/>
        <end position="429"/>
    </location>
</feature>
<dbReference type="GO" id="GO:0004674">
    <property type="term" value="F:protein serine/threonine kinase activity"/>
    <property type="evidence" value="ECO:0007669"/>
    <property type="project" value="UniProtKB-KW"/>
</dbReference>
<keyword evidence="5 9" id="KW-0547">Nucleotide-binding</keyword>
<feature type="region of interest" description="Disordered" evidence="10">
    <location>
        <begin position="744"/>
        <end position="785"/>
    </location>
</feature>
<feature type="domain" description="Death" evidence="12">
    <location>
        <begin position="1309"/>
        <end position="1390"/>
    </location>
</feature>